<accession>A0A4V1HD27</accession>
<feature type="chain" id="PRO_5020833362" description="Lipoprotein" evidence="1">
    <location>
        <begin position="23"/>
        <end position="263"/>
    </location>
</feature>
<evidence type="ECO:0000256" key="1">
    <source>
        <dbReference type="SAM" id="SignalP"/>
    </source>
</evidence>
<dbReference type="EMBL" id="CP040558">
    <property type="protein sequence ID" value="QCU73315.1"/>
    <property type="molecule type" value="Genomic_DNA"/>
</dbReference>
<dbReference type="PROSITE" id="PS51257">
    <property type="entry name" value="PROKAR_LIPOPROTEIN"/>
    <property type="match status" value="1"/>
</dbReference>
<proteinExistence type="predicted"/>
<dbReference type="KEGG" id="pdv:FFU37_02045"/>
<keyword evidence="1" id="KW-0732">Signal</keyword>
<evidence type="ECO:0000313" key="3">
    <source>
        <dbReference type="Proteomes" id="UP000310065"/>
    </source>
</evidence>
<gene>
    <name evidence="2" type="ORF">FFU37_02045</name>
</gene>
<name>A0A4V1HD27_9GAMM</name>
<evidence type="ECO:0000313" key="2">
    <source>
        <dbReference type="EMBL" id="QCU73315.1"/>
    </source>
</evidence>
<reference evidence="2 3" key="1">
    <citation type="submission" date="2019-05" db="EMBL/GenBank/DDBJ databases">
        <title>Complete genome sequence of Pseudoalteromonas sp. 16-SW-7(T) isolated from the Okhotsk Sea, Russia.</title>
        <authorList>
            <person name="Nguyen T.H."/>
            <person name="Nedashkovskaya O.I."/>
            <person name="Kim S.-G."/>
        </authorList>
    </citation>
    <scope>NUCLEOTIDE SEQUENCE [LARGE SCALE GENOMIC DNA]</scope>
    <source>
        <strain evidence="2 3">16-SW-7</strain>
    </source>
</reference>
<dbReference type="GO" id="GO:0016788">
    <property type="term" value="F:hydrolase activity, acting on ester bonds"/>
    <property type="evidence" value="ECO:0007669"/>
    <property type="project" value="UniProtKB-ARBA"/>
</dbReference>
<sequence length="263" mass="28582">MSLKYITTISITLSLLLLTACGSGGSKTKEAESIEIPKSKAVINNSPLSDYKIIIYGNSHSSQLGGLLEIIITNQLPSTSVKITTVSGRFLDEIVAVDANVDKLKSDNWSHAIFQGQKYSQSGSTDYPTSATERLISNAKEHKITPILFPEHPQKGDPAEAKQVYDLHLAISQKQPSCIAPVGFVWNRVLEIMPSINLHSADGNHASYAGNVLTAMTFYQIITSELTDTMPFIPAIDLTQQEQALFGQVVTEVLELYPACGAK</sequence>
<dbReference type="Proteomes" id="UP000310065">
    <property type="component" value="Chromosome L1"/>
</dbReference>
<dbReference type="RefSeq" id="WP_138488589.1">
    <property type="nucleotide sequence ID" value="NZ_CP040558.1"/>
</dbReference>
<organism evidence="2 3">
    <name type="scientific">Pseudoalteromonas distincta</name>
    <dbReference type="NCBI Taxonomy" id="77608"/>
    <lineage>
        <taxon>Bacteria</taxon>
        <taxon>Pseudomonadati</taxon>
        <taxon>Pseudomonadota</taxon>
        <taxon>Gammaproteobacteria</taxon>
        <taxon>Alteromonadales</taxon>
        <taxon>Pseudoalteromonadaceae</taxon>
        <taxon>Pseudoalteromonas</taxon>
    </lineage>
</organism>
<protein>
    <recommendedName>
        <fullName evidence="4">Lipoprotein</fullName>
    </recommendedName>
</protein>
<dbReference type="GeneID" id="88774413"/>
<dbReference type="Gene3D" id="3.40.50.1110">
    <property type="entry name" value="SGNH hydrolase"/>
    <property type="match status" value="1"/>
</dbReference>
<evidence type="ECO:0008006" key="4">
    <source>
        <dbReference type="Google" id="ProtNLM"/>
    </source>
</evidence>
<dbReference type="InterPro" id="IPR036514">
    <property type="entry name" value="SGNH_hydro_sf"/>
</dbReference>
<feature type="signal peptide" evidence="1">
    <location>
        <begin position="1"/>
        <end position="22"/>
    </location>
</feature>
<dbReference type="AlphaFoldDB" id="A0A4V1HD27"/>